<sequence>MAQQQGDGWIVLFTWSIFFFGSIILNAPGTEAFKFIGKLDQFASAYLGFSMDFNCTTDDPTASIALLHNQQGSGTLTERSPTPDKLILDGQVFTVLNIAVSDAGQYACRATNRSGTTITSSRLFRVLQRAQLPRNFGLVPNKALIMTQGQSQSIICQAREEPFPFDLTWEKRTSAGSYASVDPSMVKRDRSNQMVREILTIANAKLSDDGLYKCTVSVKHKSTFRLTSVDVRASFGVKYYTIYNVISVPSAPTIAKPTTRDRVVVEGQEQTLQCDAEGAPKPVVTWYKNGRQLKKTQCTKDPGSCQDVVYEVFEVGDASPVLTEGRLKIVSALYPRDDGEFKCVASNRNSPTAELIFNLNVTAYCVLGISSYAVLPMKPHLRKELDDKVRYVNENLKTKVSCKVARSNPLPTFRWFYQNFICDKSSVQECVPDEGKWKPVPPEKISPNASVPSSKSSVNIDSDQGNSYYQCKASNSLGNDSLVIIFKRAAPEKPKVEMDRTRTKTEYDEKSKLEIYCFDRCGGICGNYFSKDGKFLSPAEDPRVNITFDYDEFGGQKGVLLTITNMTLNDSGQYECGLLAPRYSDRINITVKELSVPVISGLRDQTVVQKDNGDHVRLTCNVIGNPSPTISWFFTHNDRSTPREELHVTSDLGGDERNCRSRKSGLYFFTQNGRSLLIICHPNYEMHQGKYSCQAKNFLGKDEKSAVVNIEMEPIITKPDGSSPSPLKLGETLNLTCEAKGNPPPYVTWKKNRTGEIVVTSQLNINRLVLKLEKDEDFGIYMCIARNRLNTASLPVSVKKEPEIPVRQVGKLSTTAIVGISIGRQKRQIDEYKQLYFLQQSDYQIDPDRSLLEQCNDLPYDPDWEFPEERLILGKVLGSGAFGQVVEAEAIGILALNPRDKSAESFKRRSKIRRSSKAKDLKKEESTVGWKNMKIPVAVKTLKEGATREEYKDLASELKILIHLGQHKNIVNLLGACTRGKRLMVIMEFAPNGSLLSFLRGKRETYNASWIKTTNDPEKEFTLVDLVMIGFQIARGMSFLASRKCVHRDLAARNILVGEDYVMKIADFGLARDIYKDDLYVKKTQGLLPVKWMAPESLFDRIYTEKTDVWSFGVLLWETFTLGGTPYPGLPTEQLLDYLSDGKRMEMPAKCPLEVYTIMRDCWINEPDQRPQFRTLTERLVNILEKNTSKENPYLALQMEEEAPQPSGYYMQPIDGGGGIRDSKRYVQSPVHSPTSDNNEPPNYEDATNDPNGYNSPLPNLPPSLPTMSDDEIPADPLPPLPAQYLNTRSNSAGGESGIDIGTEDDGYIDDADIDTPFLLREKPVSIEMDNVKKVPEAKVLMKGSHQKYETQL</sequence>
<dbReference type="SMART" id="SM00409">
    <property type="entry name" value="IG"/>
    <property type="match status" value="6"/>
</dbReference>
<proteinExistence type="predicted"/>
<dbReference type="PANTHER" id="PTHR24416">
    <property type="entry name" value="TYROSINE-PROTEIN KINASE RECEPTOR"/>
    <property type="match status" value="1"/>
</dbReference>
<evidence type="ECO:0000256" key="6">
    <source>
        <dbReference type="ARBA" id="ARBA00022741"/>
    </source>
</evidence>
<name>A0AAD9QL21_ACRCE</name>
<keyword evidence="3" id="KW-0597">Phosphoprotein</keyword>
<dbReference type="PROSITE" id="PS00109">
    <property type="entry name" value="PROTEIN_KINASE_TYR"/>
    <property type="match status" value="1"/>
</dbReference>
<keyword evidence="7" id="KW-0418">Kinase</keyword>
<feature type="binding site" evidence="18">
    <location>
        <position position="1054"/>
    </location>
    <ligand>
        <name>Mg(2+)</name>
        <dbReference type="ChEBI" id="CHEBI:18420"/>
    </ligand>
</feature>
<dbReference type="PRINTS" id="PR00109">
    <property type="entry name" value="TYRKINASE"/>
</dbReference>
<dbReference type="SUPFAM" id="SSF56112">
    <property type="entry name" value="Protein kinase-like (PK-like)"/>
    <property type="match status" value="1"/>
</dbReference>
<dbReference type="Proteomes" id="UP001249851">
    <property type="component" value="Unassembled WGS sequence"/>
</dbReference>
<dbReference type="Gene3D" id="1.10.510.10">
    <property type="entry name" value="Transferase(Phosphotransferase) domain 1"/>
    <property type="match status" value="1"/>
</dbReference>
<keyword evidence="10 21" id="KW-0472">Membrane</keyword>
<keyword evidence="18" id="KW-0460">Magnesium</keyword>
<dbReference type="Gene3D" id="3.30.200.20">
    <property type="entry name" value="Phosphorylase Kinase, domain 1"/>
    <property type="match status" value="1"/>
</dbReference>
<dbReference type="GO" id="GO:0005886">
    <property type="term" value="C:plasma membrane"/>
    <property type="evidence" value="ECO:0007669"/>
    <property type="project" value="TreeGrafter"/>
</dbReference>
<evidence type="ECO:0000256" key="1">
    <source>
        <dbReference type="ARBA" id="ARBA00004479"/>
    </source>
</evidence>
<dbReference type="SUPFAM" id="SSF48726">
    <property type="entry name" value="Immunoglobulin"/>
    <property type="match status" value="6"/>
</dbReference>
<feature type="region of interest" description="Disordered" evidence="20">
    <location>
        <begin position="1289"/>
        <end position="1308"/>
    </location>
</feature>
<feature type="site" description="Important for interaction with phosphotyrosine-binding proteins" evidence="19">
    <location>
        <position position="1194"/>
    </location>
</feature>
<dbReference type="InterPro" id="IPR000719">
    <property type="entry name" value="Prot_kinase_dom"/>
</dbReference>
<feature type="domain" description="Ig-like" evidence="23">
    <location>
        <begin position="252"/>
        <end position="360"/>
    </location>
</feature>
<protein>
    <recommendedName>
        <fullName evidence="2">receptor protein-tyrosine kinase</fullName>
        <ecNumber evidence="2">2.7.10.1</ecNumber>
    </recommendedName>
</protein>
<evidence type="ECO:0000256" key="13">
    <source>
        <dbReference type="ARBA" id="ARBA00023170"/>
    </source>
</evidence>
<dbReference type="EC" id="2.7.10.1" evidence="2"/>
<evidence type="ECO:0000313" key="25">
    <source>
        <dbReference type="Proteomes" id="UP001249851"/>
    </source>
</evidence>
<organism evidence="24 25">
    <name type="scientific">Acropora cervicornis</name>
    <name type="common">Staghorn coral</name>
    <dbReference type="NCBI Taxonomy" id="6130"/>
    <lineage>
        <taxon>Eukaryota</taxon>
        <taxon>Metazoa</taxon>
        <taxon>Cnidaria</taxon>
        <taxon>Anthozoa</taxon>
        <taxon>Hexacorallia</taxon>
        <taxon>Scleractinia</taxon>
        <taxon>Astrocoeniina</taxon>
        <taxon>Acroporidae</taxon>
        <taxon>Acropora</taxon>
    </lineage>
</organism>
<dbReference type="InterPro" id="IPR020635">
    <property type="entry name" value="Tyr_kinase_cat_dom"/>
</dbReference>
<dbReference type="GO" id="GO:0043235">
    <property type="term" value="C:receptor complex"/>
    <property type="evidence" value="ECO:0007669"/>
    <property type="project" value="TreeGrafter"/>
</dbReference>
<feature type="binding site" evidence="17">
    <location>
        <begin position="878"/>
        <end position="885"/>
    </location>
    <ligand>
        <name>ATP</name>
        <dbReference type="ChEBI" id="CHEBI:30616"/>
    </ligand>
</feature>
<feature type="compositionally biased region" description="Low complexity" evidence="20">
    <location>
        <begin position="445"/>
        <end position="458"/>
    </location>
</feature>
<evidence type="ECO:0000256" key="5">
    <source>
        <dbReference type="ARBA" id="ARBA00022692"/>
    </source>
</evidence>
<dbReference type="SMART" id="SM00219">
    <property type="entry name" value="TyrKc"/>
    <property type="match status" value="1"/>
</dbReference>
<gene>
    <name evidence="24" type="ORF">P5673_013607</name>
</gene>
<evidence type="ECO:0000256" key="14">
    <source>
        <dbReference type="ARBA" id="ARBA00023180"/>
    </source>
</evidence>
<keyword evidence="6 17" id="KW-0547">Nucleotide-binding</keyword>
<feature type="domain" description="Ig-like" evidence="23">
    <location>
        <begin position="379"/>
        <end position="476"/>
    </location>
</feature>
<keyword evidence="9 21" id="KW-1133">Transmembrane helix</keyword>
<feature type="binding site" evidence="18">
    <location>
        <position position="1067"/>
    </location>
    <ligand>
        <name>Mg(2+)</name>
        <dbReference type="ChEBI" id="CHEBI:18420"/>
    </ligand>
</feature>
<dbReference type="PROSITE" id="PS00240">
    <property type="entry name" value="RECEPTOR_TYR_KIN_III"/>
    <property type="match status" value="1"/>
</dbReference>
<evidence type="ECO:0000256" key="21">
    <source>
        <dbReference type="SAM" id="Phobius"/>
    </source>
</evidence>
<evidence type="ECO:0000313" key="24">
    <source>
        <dbReference type="EMBL" id="KAK2563246.1"/>
    </source>
</evidence>
<evidence type="ECO:0000256" key="10">
    <source>
        <dbReference type="ARBA" id="ARBA00023136"/>
    </source>
</evidence>
<evidence type="ECO:0000256" key="9">
    <source>
        <dbReference type="ARBA" id="ARBA00022989"/>
    </source>
</evidence>
<keyword evidence="4" id="KW-0808">Transferase</keyword>
<dbReference type="GO" id="GO:0007169">
    <property type="term" value="P:cell surface receptor protein tyrosine kinase signaling pathway"/>
    <property type="evidence" value="ECO:0007669"/>
    <property type="project" value="InterPro"/>
</dbReference>
<dbReference type="InterPro" id="IPR003599">
    <property type="entry name" value="Ig_sub"/>
</dbReference>
<evidence type="ECO:0000256" key="7">
    <source>
        <dbReference type="ARBA" id="ARBA00022777"/>
    </source>
</evidence>
<dbReference type="InterPro" id="IPR001824">
    <property type="entry name" value="Tyr_kinase_rcpt_3_CS"/>
</dbReference>
<dbReference type="InterPro" id="IPR050122">
    <property type="entry name" value="RTK"/>
</dbReference>
<evidence type="ECO:0000256" key="8">
    <source>
        <dbReference type="ARBA" id="ARBA00022840"/>
    </source>
</evidence>
<keyword evidence="11" id="KW-0829">Tyrosine-protein kinase</keyword>
<dbReference type="InterPro" id="IPR011009">
    <property type="entry name" value="Kinase-like_dom_sf"/>
</dbReference>
<dbReference type="Pfam" id="PF07714">
    <property type="entry name" value="PK_Tyr_Ser-Thr"/>
    <property type="match status" value="1"/>
</dbReference>
<keyword evidence="5 21" id="KW-0812">Transmembrane</keyword>
<feature type="binding site" evidence="17">
    <location>
        <position position="1053"/>
    </location>
    <ligand>
        <name>ATP</name>
        <dbReference type="ChEBI" id="CHEBI:30616"/>
    </ligand>
</feature>
<dbReference type="SMART" id="SM00408">
    <property type="entry name" value="IGc2"/>
    <property type="match status" value="6"/>
</dbReference>
<evidence type="ECO:0000256" key="12">
    <source>
        <dbReference type="ARBA" id="ARBA00023157"/>
    </source>
</evidence>
<evidence type="ECO:0000259" key="23">
    <source>
        <dbReference type="PROSITE" id="PS50835"/>
    </source>
</evidence>
<feature type="region of interest" description="Disordered" evidence="20">
    <location>
        <begin position="1206"/>
        <end position="1283"/>
    </location>
</feature>
<dbReference type="PROSITE" id="PS50011">
    <property type="entry name" value="PROTEIN_KINASE_DOM"/>
    <property type="match status" value="1"/>
</dbReference>
<evidence type="ECO:0000256" key="19">
    <source>
        <dbReference type="PIRSR" id="PIRSR000615-4"/>
    </source>
</evidence>
<feature type="transmembrane region" description="Helical" evidence="21">
    <location>
        <begin position="6"/>
        <end position="25"/>
    </location>
</feature>
<feature type="active site" description="Proton acceptor" evidence="16">
    <location>
        <position position="1049"/>
    </location>
</feature>
<feature type="compositionally biased region" description="Polar residues" evidence="20">
    <location>
        <begin position="1230"/>
        <end position="1241"/>
    </location>
</feature>
<feature type="domain" description="Ig-like" evidence="23">
    <location>
        <begin position="714"/>
        <end position="799"/>
    </location>
</feature>
<evidence type="ECO:0000256" key="2">
    <source>
        <dbReference type="ARBA" id="ARBA00011902"/>
    </source>
</evidence>
<dbReference type="InterPro" id="IPR013783">
    <property type="entry name" value="Ig-like_fold"/>
</dbReference>
<dbReference type="EMBL" id="JARQWQ010000026">
    <property type="protein sequence ID" value="KAK2563246.1"/>
    <property type="molecule type" value="Genomic_DNA"/>
</dbReference>
<dbReference type="InterPro" id="IPR003598">
    <property type="entry name" value="Ig_sub2"/>
</dbReference>
<feature type="domain" description="Ig-like" evidence="23">
    <location>
        <begin position="133"/>
        <end position="227"/>
    </location>
</feature>
<evidence type="ECO:0000256" key="20">
    <source>
        <dbReference type="SAM" id="MobiDB-lite"/>
    </source>
</evidence>
<comment type="caution">
    <text evidence="24">The sequence shown here is derived from an EMBL/GenBank/DDBJ whole genome shotgun (WGS) entry which is preliminary data.</text>
</comment>
<evidence type="ECO:0000256" key="17">
    <source>
        <dbReference type="PIRSR" id="PIRSR000615-2"/>
    </source>
</evidence>
<feature type="domain" description="Ig-like" evidence="23">
    <location>
        <begin position="597"/>
        <end position="709"/>
    </location>
</feature>
<evidence type="ECO:0000259" key="22">
    <source>
        <dbReference type="PROSITE" id="PS50011"/>
    </source>
</evidence>
<dbReference type="PANTHER" id="PTHR24416:SF600">
    <property type="entry name" value="PDGF- AND VEGF-RECEPTOR RELATED, ISOFORM J"/>
    <property type="match status" value="1"/>
</dbReference>
<feature type="domain" description="Protein kinase" evidence="22">
    <location>
        <begin position="871"/>
        <end position="1195"/>
    </location>
</feature>
<evidence type="ECO:0000256" key="16">
    <source>
        <dbReference type="PIRSR" id="PIRSR000615-1"/>
    </source>
</evidence>
<keyword evidence="25" id="KW-1185">Reference proteome</keyword>
<evidence type="ECO:0000256" key="11">
    <source>
        <dbReference type="ARBA" id="ARBA00023137"/>
    </source>
</evidence>
<evidence type="ECO:0000256" key="15">
    <source>
        <dbReference type="ARBA" id="ARBA00023319"/>
    </source>
</evidence>
<feature type="region of interest" description="Disordered" evidence="20">
    <location>
        <begin position="433"/>
        <end position="458"/>
    </location>
</feature>
<keyword evidence="18" id="KW-0479">Metal-binding</keyword>
<feature type="domain" description="Ig-like" evidence="23">
    <location>
        <begin position="28"/>
        <end position="119"/>
    </location>
</feature>
<dbReference type="PROSITE" id="PS50835">
    <property type="entry name" value="IG_LIKE"/>
    <property type="match status" value="6"/>
</dbReference>
<evidence type="ECO:0000256" key="4">
    <source>
        <dbReference type="ARBA" id="ARBA00022679"/>
    </source>
</evidence>
<comment type="subcellular location">
    <subcellularLocation>
        <location evidence="1">Membrane</location>
        <topology evidence="1">Single-pass type I membrane protein</topology>
    </subcellularLocation>
</comment>
<dbReference type="InterPro" id="IPR008266">
    <property type="entry name" value="Tyr_kinase_AS"/>
</dbReference>
<reference evidence="24" key="1">
    <citation type="journal article" date="2023" name="G3 (Bethesda)">
        <title>Whole genome assembly and annotation of the endangered Caribbean coral Acropora cervicornis.</title>
        <authorList>
            <person name="Selwyn J.D."/>
            <person name="Vollmer S.V."/>
        </authorList>
    </citation>
    <scope>NUCLEOTIDE SEQUENCE</scope>
    <source>
        <strain evidence="24">K2</strain>
    </source>
</reference>
<dbReference type="InterPro" id="IPR036179">
    <property type="entry name" value="Ig-like_dom_sf"/>
</dbReference>
<reference evidence="24" key="2">
    <citation type="journal article" date="2023" name="Science">
        <title>Genomic signatures of disease resistance in endangered staghorn corals.</title>
        <authorList>
            <person name="Vollmer S.V."/>
            <person name="Selwyn J.D."/>
            <person name="Despard B.A."/>
            <person name="Roesel C.L."/>
        </authorList>
    </citation>
    <scope>NUCLEOTIDE SEQUENCE</scope>
    <source>
        <strain evidence="24">K2</strain>
    </source>
</reference>
<dbReference type="FunFam" id="3.30.200.20:FF:000619">
    <property type="entry name" value="macrophage colony-stimulating factor 1 receptor isoform X2"/>
    <property type="match status" value="1"/>
</dbReference>
<feature type="binding site" evidence="17">
    <location>
        <position position="940"/>
    </location>
    <ligand>
        <name>ATP</name>
        <dbReference type="ChEBI" id="CHEBI:30616"/>
    </ligand>
</feature>
<accession>A0AAD9QL21</accession>
<dbReference type="FunFam" id="1.10.510.10:FF:000462">
    <property type="entry name" value="Receptor tyrosine kinase"/>
    <property type="match status" value="1"/>
</dbReference>
<dbReference type="GO" id="GO:0046872">
    <property type="term" value="F:metal ion binding"/>
    <property type="evidence" value="ECO:0007669"/>
    <property type="project" value="UniProtKB-KW"/>
</dbReference>
<dbReference type="InterPro" id="IPR007110">
    <property type="entry name" value="Ig-like_dom"/>
</dbReference>
<dbReference type="GO" id="GO:0005524">
    <property type="term" value="F:ATP binding"/>
    <property type="evidence" value="ECO:0007669"/>
    <property type="project" value="UniProtKB-KW"/>
</dbReference>
<keyword evidence="13 24" id="KW-0675">Receptor</keyword>
<evidence type="ECO:0000256" key="3">
    <source>
        <dbReference type="ARBA" id="ARBA00022553"/>
    </source>
</evidence>
<keyword evidence="14" id="KW-0325">Glycoprotein</keyword>
<dbReference type="PIRSF" id="PIRSF000615">
    <property type="entry name" value="TyrPK_CSF1-R"/>
    <property type="match status" value="1"/>
</dbReference>
<keyword evidence="15" id="KW-0393">Immunoglobulin domain</keyword>
<dbReference type="Pfam" id="PF13927">
    <property type="entry name" value="Ig_3"/>
    <property type="match status" value="4"/>
</dbReference>
<keyword evidence="12" id="KW-1015">Disulfide bond</keyword>
<dbReference type="InterPro" id="IPR001245">
    <property type="entry name" value="Ser-Thr/Tyr_kinase_cat_dom"/>
</dbReference>
<dbReference type="Gene3D" id="2.60.40.10">
    <property type="entry name" value="Immunoglobulins"/>
    <property type="match status" value="7"/>
</dbReference>
<dbReference type="GO" id="GO:0004714">
    <property type="term" value="F:transmembrane receptor protein tyrosine kinase activity"/>
    <property type="evidence" value="ECO:0007669"/>
    <property type="project" value="UniProtKB-EC"/>
</dbReference>
<keyword evidence="8 17" id="KW-0067">ATP-binding</keyword>
<evidence type="ECO:0000256" key="18">
    <source>
        <dbReference type="PIRSR" id="PIRSR000615-3"/>
    </source>
</evidence>